<dbReference type="Proteomes" id="UP000225706">
    <property type="component" value="Unassembled WGS sequence"/>
</dbReference>
<feature type="compositionally biased region" description="Polar residues" evidence="2">
    <location>
        <begin position="117"/>
        <end position="126"/>
    </location>
</feature>
<proteinExistence type="predicted"/>
<name>A0A2B4RRZ2_STYPI</name>
<evidence type="ECO:0000256" key="2">
    <source>
        <dbReference type="SAM" id="MobiDB-lite"/>
    </source>
</evidence>
<gene>
    <name evidence="3" type="ORF">AWC38_SpisGene16024</name>
</gene>
<dbReference type="GO" id="GO:0006384">
    <property type="term" value="P:transcription initiation at RNA polymerase III promoter"/>
    <property type="evidence" value="ECO:0007669"/>
    <property type="project" value="InterPro"/>
</dbReference>
<dbReference type="GO" id="GO:0005634">
    <property type="term" value="C:nucleus"/>
    <property type="evidence" value="ECO:0007669"/>
    <property type="project" value="InterPro"/>
</dbReference>
<dbReference type="Pfam" id="PF15497">
    <property type="entry name" value="SNAPC5"/>
    <property type="match status" value="1"/>
</dbReference>
<evidence type="ECO:0000256" key="1">
    <source>
        <dbReference type="SAM" id="Coils"/>
    </source>
</evidence>
<feature type="coiled-coil region" evidence="1">
    <location>
        <begin position="4"/>
        <end position="36"/>
    </location>
</feature>
<dbReference type="OrthoDB" id="5985706at2759"/>
<protein>
    <recommendedName>
        <fullName evidence="5">snRNA-activating protein complex subunit 5</fullName>
    </recommendedName>
</protein>
<reference evidence="4" key="1">
    <citation type="journal article" date="2017" name="bioRxiv">
        <title>Comparative analysis of the genomes of Stylophora pistillata and Acropora digitifera provides evidence for extensive differences between species of corals.</title>
        <authorList>
            <person name="Voolstra C.R."/>
            <person name="Li Y."/>
            <person name="Liew Y.J."/>
            <person name="Baumgarten S."/>
            <person name="Zoccola D."/>
            <person name="Flot J.-F."/>
            <person name="Tambutte S."/>
            <person name="Allemand D."/>
            <person name="Aranda M."/>
        </authorList>
    </citation>
    <scope>NUCLEOTIDE SEQUENCE [LARGE SCALE GENOMIC DNA]</scope>
</reference>
<dbReference type="AlphaFoldDB" id="A0A2B4RRZ2"/>
<evidence type="ECO:0000313" key="4">
    <source>
        <dbReference type="Proteomes" id="UP000225706"/>
    </source>
</evidence>
<feature type="region of interest" description="Disordered" evidence="2">
    <location>
        <begin position="83"/>
        <end position="126"/>
    </location>
</feature>
<sequence>MASLDKLQNEILLKEEAFLKEERAKLTDQLNKLKVEEMALMKLLKQDGANSQQTTIELFCKTSQAPLSSSLKIDKVNHIPLQGLNATEMNHDSYQGEEEEEEEDEDEDDMDDDEPAYSQQLMNAMSNMHQQSTNVDLNISRSVLQNVLQQEIEGFDDEEEEGNFY</sequence>
<dbReference type="EMBL" id="LSMT01000355">
    <property type="protein sequence ID" value="PFX19553.1"/>
    <property type="molecule type" value="Genomic_DNA"/>
</dbReference>
<accession>A0A2B4RRZ2</accession>
<feature type="compositionally biased region" description="Acidic residues" evidence="2">
    <location>
        <begin position="95"/>
        <end position="115"/>
    </location>
</feature>
<dbReference type="GO" id="GO:0006366">
    <property type="term" value="P:transcription by RNA polymerase II"/>
    <property type="evidence" value="ECO:0007669"/>
    <property type="project" value="InterPro"/>
</dbReference>
<comment type="caution">
    <text evidence="3">The sequence shown here is derived from an EMBL/GenBank/DDBJ whole genome shotgun (WGS) entry which is preliminary data.</text>
</comment>
<keyword evidence="1" id="KW-0175">Coiled coil</keyword>
<keyword evidence="4" id="KW-1185">Reference proteome</keyword>
<evidence type="ECO:0008006" key="5">
    <source>
        <dbReference type="Google" id="ProtNLM"/>
    </source>
</evidence>
<organism evidence="3 4">
    <name type="scientific">Stylophora pistillata</name>
    <name type="common">Smooth cauliflower coral</name>
    <dbReference type="NCBI Taxonomy" id="50429"/>
    <lineage>
        <taxon>Eukaryota</taxon>
        <taxon>Metazoa</taxon>
        <taxon>Cnidaria</taxon>
        <taxon>Anthozoa</taxon>
        <taxon>Hexacorallia</taxon>
        <taxon>Scleractinia</taxon>
        <taxon>Astrocoeniina</taxon>
        <taxon>Pocilloporidae</taxon>
        <taxon>Stylophora</taxon>
    </lineage>
</organism>
<evidence type="ECO:0000313" key="3">
    <source>
        <dbReference type="EMBL" id="PFX19553.1"/>
    </source>
</evidence>
<dbReference type="InterPro" id="IPR029138">
    <property type="entry name" value="SNAPC5"/>
</dbReference>